<proteinExistence type="predicted"/>
<feature type="transmembrane region" description="Helical" evidence="1">
    <location>
        <begin position="102"/>
        <end position="131"/>
    </location>
</feature>
<comment type="caution">
    <text evidence="2">The sequence shown here is derived from an EMBL/GenBank/DDBJ whole genome shotgun (WGS) entry which is preliminary data.</text>
</comment>
<organism evidence="2">
    <name type="scientific">uncultured bacterium</name>
    <name type="common">gcode 4</name>
    <dbReference type="NCBI Taxonomy" id="1234023"/>
    <lineage>
        <taxon>Bacteria</taxon>
        <taxon>environmental samples</taxon>
    </lineage>
</organism>
<keyword evidence="1" id="KW-1133">Transmembrane helix</keyword>
<evidence type="ECO:0000313" key="2">
    <source>
        <dbReference type="EMBL" id="EKD29602.1"/>
    </source>
</evidence>
<keyword evidence="1" id="KW-0472">Membrane</keyword>
<name>K1XWJ6_9BACT</name>
<gene>
    <name evidence="2" type="ORF">ACD_78C00342G0002</name>
</gene>
<evidence type="ECO:0000256" key="1">
    <source>
        <dbReference type="SAM" id="Phobius"/>
    </source>
</evidence>
<dbReference type="AlphaFoldDB" id="K1XWJ6"/>
<sequence length="132" mass="15280">MDKIKAKSTGDSFFRLQDSLFGSPLERAKLHLGIAKNLFILSAFLYFFALLMTIGWSFIDYAAKGTFFLYPVFVFSCLALLYNICSYGIVIYLEKYLFLRYIVFILCSIIFLFIVSIHIGAYTFLLSLLWIK</sequence>
<accession>K1XWJ6</accession>
<keyword evidence="1" id="KW-0812">Transmembrane</keyword>
<dbReference type="EMBL" id="AMFJ01034342">
    <property type="protein sequence ID" value="EKD29602.1"/>
    <property type="molecule type" value="Genomic_DNA"/>
</dbReference>
<feature type="transmembrane region" description="Helical" evidence="1">
    <location>
        <begin position="68"/>
        <end position="90"/>
    </location>
</feature>
<feature type="transmembrane region" description="Helical" evidence="1">
    <location>
        <begin position="37"/>
        <end position="56"/>
    </location>
</feature>
<protein>
    <submittedName>
        <fullName evidence="2">Uncharacterized protein</fullName>
    </submittedName>
</protein>
<reference evidence="2" key="1">
    <citation type="journal article" date="2012" name="Science">
        <title>Fermentation, hydrogen, and sulfur metabolism in multiple uncultivated bacterial phyla.</title>
        <authorList>
            <person name="Wrighton K.C."/>
            <person name="Thomas B.C."/>
            <person name="Sharon I."/>
            <person name="Miller C.S."/>
            <person name="Castelle C.J."/>
            <person name="VerBerkmoes N.C."/>
            <person name="Wilkins M.J."/>
            <person name="Hettich R.L."/>
            <person name="Lipton M.S."/>
            <person name="Williams K.H."/>
            <person name="Long P.E."/>
            <person name="Banfield J.F."/>
        </authorList>
    </citation>
    <scope>NUCLEOTIDE SEQUENCE [LARGE SCALE GENOMIC DNA]</scope>
</reference>